<geneLocation type="plasmid" evidence="7">
    <name>pSSLNP162</name>
</geneLocation>
<keyword evidence="1 7" id="KW-0808">Transferase</keyword>
<gene>
    <name evidence="7" type="ORF">FPV13_14485</name>
</gene>
<dbReference type="Gene3D" id="3.30.460.10">
    <property type="entry name" value="Beta Polymerase, domain 2"/>
    <property type="match status" value="1"/>
</dbReference>
<dbReference type="CDD" id="cd05400">
    <property type="entry name" value="NT_2-5OAS_ClassI-CCAase"/>
    <property type="match status" value="1"/>
</dbReference>
<evidence type="ECO:0000259" key="6">
    <source>
        <dbReference type="Pfam" id="PF26305"/>
    </source>
</evidence>
<evidence type="ECO:0000256" key="4">
    <source>
        <dbReference type="ARBA" id="ARBA00023118"/>
    </source>
</evidence>
<dbReference type="Pfam" id="PF01909">
    <property type="entry name" value="NTP_transf_2"/>
    <property type="match status" value="1"/>
</dbReference>
<keyword evidence="7" id="KW-0614">Plasmid</keyword>
<protein>
    <submittedName>
        <fullName evidence="7">Nucleotidyltransferase</fullName>
    </submittedName>
</protein>
<keyword evidence="3" id="KW-0547">Nucleotide-binding</keyword>
<accession>A0A517CM64</accession>
<reference evidence="7" key="1">
    <citation type="submission" date="2019-07" db="EMBL/GenBank/DDBJ databases">
        <title>Draft Genome Sequence of Megaplasmid-Bearing Staphylococcus scuiri strain B9-58B Isolated from Retail Pork.</title>
        <authorList>
            <person name="Neyaz L."/>
            <person name="Karki A.B."/>
            <person name="Fakhr M.K."/>
        </authorList>
    </citation>
    <scope>NUCLEOTIDE SEQUENCE</scope>
    <source>
        <strain evidence="7">B9-58B</strain>
        <plasmid evidence="7">pSSLNP162</plasmid>
    </source>
</reference>
<dbReference type="InterPro" id="IPR002934">
    <property type="entry name" value="Polymerase_NTP_transf_dom"/>
</dbReference>
<organism evidence="7">
    <name type="scientific">Mammaliicoccus sciuri</name>
    <name type="common">Staphylococcus sciuri</name>
    <dbReference type="NCBI Taxonomy" id="1296"/>
    <lineage>
        <taxon>Bacteria</taxon>
        <taxon>Bacillati</taxon>
        <taxon>Bacillota</taxon>
        <taxon>Bacilli</taxon>
        <taxon>Bacillales</taxon>
        <taxon>Staphylococcaceae</taxon>
        <taxon>Mammaliicoccus</taxon>
    </lineage>
</organism>
<dbReference type="Pfam" id="PF26305">
    <property type="entry name" value="CD_NTase_C"/>
    <property type="match status" value="1"/>
</dbReference>
<dbReference type="InterPro" id="IPR043519">
    <property type="entry name" value="NT_sf"/>
</dbReference>
<dbReference type="SUPFAM" id="SSF81301">
    <property type="entry name" value="Nucleotidyltransferase"/>
    <property type="match status" value="1"/>
</dbReference>
<keyword evidence="4" id="KW-0051">Antiviral defense</keyword>
<sequence length="308" mass="36526">MYIRRGFLLTIPISQLEIWSKQGAIDTPKKLKEKIEKSLKSDSSKIQNKSQLNIFLQGSYRNSTNIYGNSDVDIVVQHNSTFSRNISNLTQSEIEMYKEIYKSATYTWEDFKKEIIKTLSFTFGAENIEIANKSIKINTGIYEADVIPCFEYRKYLSFGRELNKRNYITGIKFYTEKDKAPIINYPKMHYENGVIKNKNVYGNYKPTIRIFKNFKKELVKNNIIKKELAPSYFVENLLYNVPDEKYMNYDISTRIYNILKWLYDNKNSLNKFKCQNEQIELFGDSQEQWNELEAKKFISSVINLWNEW</sequence>
<name>A0A517CM64_MAMSC</name>
<dbReference type="GO" id="GO:0051607">
    <property type="term" value="P:defense response to virus"/>
    <property type="evidence" value="ECO:0007669"/>
    <property type="project" value="UniProtKB-KW"/>
</dbReference>
<dbReference type="InterPro" id="IPR006116">
    <property type="entry name" value="NT_2-5OAS_ClassI-CCAase"/>
</dbReference>
<dbReference type="AlphaFoldDB" id="A0A517CM64"/>
<evidence type="ECO:0000313" key="7">
    <source>
        <dbReference type="EMBL" id="QDR66105.1"/>
    </source>
</evidence>
<evidence type="ECO:0000259" key="5">
    <source>
        <dbReference type="Pfam" id="PF01909"/>
    </source>
</evidence>
<keyword evidence="2" id="KW-0548">Nucleotidyltransferase</keyword>
<evidence type="ECO:0000256" key="2">
    <source>
        <dbReference type="ARBA" id="ARBA00022695"/>
    </source>
</evidence>
<evidence type="ECO:0000256" key="3">
    <source>
        <dbReference type="ARBA" id="ARBA00022741"/>
    </source>
</evidence>
<feature type="domain" description="cGAS/DncV-like nucleotidyltransferase C-terminal helical" evidence="6">
    <location>
        <begin position="191"/>
        <end position="306"/>
    </location>
</feature>
<dbReference type="GO" id="GO:0016779">
    <property type="term" value="F:nucleotidyltransferase activity"/>
    <property type="evidence" value="ECO:0007669"/>
    <property type="project" value="InterPro"/>
</dbReference>
<proteinExistence type="predicted"/>
<feature type="domain" description="Polymerase nucleotidyl transferase" evidence="5">
    <location>
        <begin position="34"/>
        <end position="98"/>
    </location>
</feature>
<dbReference type="InterPro" id="IPR058909">
    <property type="entry name" value="CD_NTase_C"/>
</dbReference>
<dbReference type="EMBL" id="CP041918">
    <property type="protein sequence ID" value="QDR66105.1"/>
    <property type="molecule type" value="Genomic_DNA"/>
</dbReference>
<evidence type="ECO:0000256" key="1">
    <source>
        <dbReference type="ARBA" id="ARBA00022679"/>
    </source>
</evidence>